<organism evidence="2 3">
    <name type="scientific">Seminavis robusta</name>
    <dbReference type="NCBI Taxonomy" id="568900"/>
    <lineage>
        <taxon>Eukaryota</taxon>
        <taxon>Sar</taxon>
        <taxon>Stramenopiles</taxon>
        <taxon>Ochrophyta</taxon>
        <taxon>Bacillariophyta</taxon>
        <taxon>Bacillariophyceae</taxon>
        <taxon>Bacillariophycidae</taxon>
        <taxon>Naviculales</taxon>
        <taxon>Naviculaceae</taxon>
        <taxon>Seminavis</taxon>
    </lineage>
</organism>
<accession>A0A9N8H6H3</accession>
<name>A0A9N8H6H3_9STRA</name>
<evidence type="ECO:0000313" key="3">
    <source>
        <dbReference type="Proteomes" id="UP001153069"/>
    </source>
</evidence>
<evidence type="ECO:0000313" key="2">
    <source>
        <dbReference type="EMBL" id="CAB9501115.1"/>
    </source>
</evidence>
<sequence>MRKSGQGSADMWTYCTTTKFCKLRKSCTVPAKAVYYCDVLCKAYPDIDGKFAAFMTATQQSDSEVALTGSAGAEDSAATGNRKNKQLDTLCSAIVQATTNMSDTSAAKREASEERAEMEAEKARLDTEERTWNQYTSISDRFLTLLEDPSKISLARNMAVRIRKLEKTLGLDGPFSVTKELNKKLREYGIALNPAELEVTVVETSVASEPTHQTN</sequence>
<protein>
    <submittedName>
        <fullName evidence="2">Uncharacterized protein</fullName>
    </submittedName>
</protein>
<dbReference type="Proteomes" id="UP001153069">
    <property type="component" value="Unassembled WGS sequence"/>
</dbReference>
<evidence type="ECO:0000256" key="1">
    <source>
        <dbReference type="SAM" id="Coils"/>
    </source>
</evidence>
<keyword evidence="1" id="KW-0175">Coiled coil</keyword>
<dbReference type="EMBL" id="CAICTM010000099">
    <property type="protein sequence ID" value="CAB9501115.1"/>
    <property type="molecule type" value="Genomic_DNA"/>
</dbReference>
<feature type="coiled-coil region" evidence="1">
    <location>
        <begin position="101"/>
        <end position="131"/>
    </location>
</feature>
<dbReference type="AlphaFoldDB" id="A0A9N8H6H3"/>
<keyword evidence="3" id="KW-1185">Reference proteome</keyword>
<gene>
    <name evidence="2" type="ORF">SEMRO_100_G051200.1</name>
</gene>
<comment type="caution">
    <text evidence="2">The sequence shown here is derived from an EMBL/GenBank/DDBJ whole genome shotgun (WGS) entry which is preliminary data.</text>
</comment>
<reference evidence="2" key="1">
    <citation type="submission" date="2020-06" db="EMBL/GenBank/DDBJ databases">
        <authorList>
            <consortium name="Plant Systems Biology data submission"/>
        </authorList>
    </citation>
    <scope>NUCLEOTIDE SEQUENCE</scope>
    <source>
        <strain evidence="2">D6</strain>
    </source>
</reference>
<proteinExistence type="predicted"/>